<keyword evidence="6" id="KW-1185">Reference proteome</keyword>
<protein>
    <recommendedName>
        <fullName evidence="4">Ketoreductase domain-containing protein</fullName>
    </recommendedName>
</protein>
<proteinExistence type="inferred from homology"/>
<name>A0A1X9NJT2_9GAMM</name>
<dbReference type="GO" id="GO:0016491">
    <property type="term" value="F:oxidoreductase activity"/>
    <property type="evidence" value="ECO:0007669"/>
    <property type="project" value="UniProtKB-KW"/>
</dbReference>
<dbReference type="PROSITE" id="PS00061">
    <property type="entry name" value="ADH_SHORT"/>
    <property type="match status" value="1"/>
</dbReference>
<dbReference type="RefSeq" id="WP_085759297.1">
    <property type="nucleotide sequence ID" value="NZ_CP019343.1"/>
</dbReference>
<dbReference type="InterPro" id="IPR020904">
    <property type="entry name" value="Sc_DH/Rdtase_CS"/>
</dbReference>
<dbReference type="KEGG" id="osg:BST96_13985"/>
<dbReference type="PRINTS" id="PR00081">
    <property type="entry name" value="GDHRDH"/>
</dbReference>
<dbReference type="InterPro" id="IPR036291">
    <property type="entry name" value="NAD(P)-bd_dom_sf"/>
</dbReference>
<dbReference type="OrthoDB" id="6503536at2"/>
<feature type="domain" description="Ketoreductase" evidence="4">
    <location>
        <begin position="7"/>
        <end position="189"/>
    </location>
</feature>
<dbReference type="EMBL" id="CP019343">
    <property type="protein sequence ID" value="ARN75127.1"/>
    <property type="molecule type" value="Genomic_DNA"/>
</dbReference>
<sequence>MADFHQKTAVITGAASGIGAALATQLASRGANLALADIDAKGLEQLTEKLSRYDCHITCHSVDVSSRQAVTDMAAEIAQHHSSIDYLFNNAGVSVNDLAETISYEDFEWIMNINFWGVVNGVKAFLPYLRQAEQAHIINVASIFSMLAFPTQSSYNASKFAVRGFTESLHQELAEDGIRVSCVCPGGVKTNIVRNSRYQPRKKDAPSNQSLIDTFDQIAELSPDQAAEAILKGVVKNKLLILVGKDARMMAWLQRLFPSSYFRWLAKAIDVVT</sequence>
<dbReference type="CDD" id="cd05233">
    <property type="entry name" value="SDR_c"/>
    <property type="match status" value="1"/>
</dbReference>
<dbReference type="PANTHER" id="PTHR44196">
    <property type="entry name" value="DEHYDROGENASE/REDUCTASE SDR FAMILY MEMBER 7B"/>
    <property type="match status" value="1"/>
</dbReference>
<dbReference type="STRING" id="716816.BST96_13985"/>
<evidence type="ECO:0000256" key="2">
    <source>
        <dbReference type="ARBA" id="ARBA00023002"/>
    </source>
</evidence>
<dbReference type="SMART" id="SM00822">
    <property type="entry name" value="PKS_KR"/>
    <property type="match status" value="1"/>
</dbReference>
<dbReference type="Pfam" id="PF00106">
    <property type="entry name" value="adh_short"/>
    <property type="match status" value="1"/>
</dbReference>
<evidence type="ECO:0000256" key="1">
    <source>
        <dbReference type="ARBA" id="ARBA00006484"/>
    </source>
</evidence>
<dbReference type="Proteomes" id="UP000193450">
    <property type="component" value="Chromosome"/>
</dbReference>
<dbReference type="PRINTS" id="PR00080">
    <property type="entry name" value="SDRFAMILY"/>
</dbReference>
<dbReference type="AlphaFoldDB" id="A0A1X9NJT2"/>
<keyword evidence="2" id="KW-0560">Oxidoreductase</keyword>
<dbReference type="GO" id="GO:0016020">
    <property type="term" value="C:membrane"/>
    <property type="evidence" value="ECO:0007669"/>
    <property type="project" value="TreeGrafter"/>
</dbReference>
<evidence type="ECO:0000313" key="5">
    <source>
        <dbReference type="EMBL" id="ARN75127.1"/>
    </source>
</evidence>
<gene>
    <name evidence="5" type="ORF">BST96_13985</name>
</gene>
<dbReference type="PANTHER" id="PTHR44196:SF1">
    <property type="entry name" value="DEHYDROGENASE_REDUCTASE SDR FAMILY MEMBER 7B"/>
    <property type="match status" value="1"/>
</dbReference>
<dbReference type="InterPro" id="IPR002347">
    <property type="entry name" value="SDR_fam"/>
</dbReference>
<dbReference type="InterPro" id="IPR057326">
    <property type="entry name" value="KR_dom"/>
</dbReference>
<evidence type="ECO:0000259" key="4">
    <source>
        <dbReference type="SMART" id="SM00822"/>
    </source>
</evidence>
<accession>A0A1X9NJT2</accession>
<dbReference type="Gene3D" id="3.40.50.720">
    <property type="entry name" value="NAD(P)-binding Rossmann-like Domain"/>
    <property type="match status" value="1"/>
</dbReference>
<organism evidence="5 6">
    <name type="scientific">Oceanicoccus sagamiensis</name>
    <dbReference type="NCBI Taxonomy" id="716816"/>
    <lineage>
        <taxon>Bacteria</taxon>
        <taxon>Pseudomonadati</taxon>
        <taxon>Pseudomonadota</taxon>
        <taxon>Gammaproteobacteria</taxon>
        <taxon>Cellvibrionales</taxon>
        <taxon>Spongiibacteraceae</taxon>
        <taxon>Oceanicoccus</taxon>
    </lineage>
</organism>
<reference evidence="5 6" key="1">
    <citation type="submission" date="2016-11" db="EMBL/GenBank/DDBJ databases">
        <title>Trade-off between light-utilization and light-protection in marine flavobacteria.</title>
        <authorList>
            <person name="Kumagai Y."/>
        </authorList>
    </citation>
    <scope>NUCLEOTIDE SEQUENCE [LARGE SCALE GENOMIC DNA]</scope>
    <source>
        <strain evidence="5 6">NBRC 107125</strain>
    </source>
</reference>
<dbReference type="SUPFAM" id="SSF51735">
    <property type="entry name" value="NAD(P)-binding Rossmann-fold domains"/>
    <property type="match status" value="1"/>
</dbReference>
<dbReference type="FunFam" id="3.40.50.720:FF:000084">
    <property type="entry name" value="Short-chain dehydrogenase reductase"/>
    <property type="match status" value="1"/>
</dbReference>
<comment type="similarity">
    <text evidence="1 3">Belongs to the short-chain dehydrogenases/reductases (SDR) family.</text>
</comment>
<evidence type="ECO:0000313" key="6">
    <source>
        <dbReference type="Proteomes" id="UP000193450"/>
    </source>
</evidence>
<evidence type="ECO:0000256" key="3">
    <source>
        <dbReference type="RuleBase" id="RU000363"/>
    </source>
</evidence>